<keyword evidence="3 8" id="KW-0808">Transferase</keyword>
<comment type="catalytic activity">
    <reaction evidence="8">
        <text>L-cysteinyl-[protein] + hexadecanoyl-CoA = S-hexadecanoyl-L-cysteinyl-[protein] + CoA</text>
        <dbReference type="Rhea" id="RHEA:36683"/>
        <dbReference type="Rhea" id="RHEA-COMP:10131"/>
        <dbReference type="Rhea" id="RHEA-COMP:11032"/>
        <dbReference type="ChEBI" id="CHEBI:29950"/>
        <dbReference type="ChEBI" id="CHEBI:57287"/>
        <dbReference type="ChEBI" id="CHEBI:57379"/>
        <dbReference type="ChEBI" id="CHEBI:74151"/>
        <dbReference type="EC" id="2.3.1.225"/>
    </reaction>
</comment>
<dbReference type="InterPro" id="IPR039859">
    <property type="entry name" value="PFA4/ZDH16/20/ERF2-like"/>
</dbReference>
<keyword evidence="6 8" id="KW-0472">Membrane</keyword>
<sequence length="137" mass="15781">MRKGNHRHHKIWRMGFAPVLLFVIISYFILFIKFVIAGSNFPKITAVVELWGWIAISFAFGSVFMLYRCSRTEFRTPLTIDLNSSLYTGDWSQLCPTCKIIRPVRSKHCPSCNHCVEQFDHHCPWISNCVGKGSSLL</sequence>
<dbReference type="GO" id="GO:0016020">
    <property type="term" value="C:membrane"/>
    <property type="evidence" value="ECO:0007669"/>
    <property type="project" value="UniProtKB-SubCell"/>
</dbReference>
<keyword evidence="4 8" id="KW-0812">Transmembrane</keyword>
<dbReference type="Pfam" id="PF01529">
    <property type="entry name" value="DHHC"/>
    <property type="match status" value="1"/>
</dbReference>
<evidence type="ECO:0000259" key="9">
    <source>
        <dbReference type="Pfam" id="PF01529"/>
    </source>
</evidence>
<keyword evidence="5 8" id="KW-1133">Transmembrane helix</keyword>
<dbReference type="EMBL" id="LFYR01002199">
    <property type="protein sequence ID" value="KMZ56398.1"/>
    <property type="molecule type" value="Genomic_DNA"/>
</dbReference>
<evidence type="ECO:0000256" key="3">
    <source>
        <dbReference type="ARBA" id="ARBA00022679"/>
    </source>
</evidence>
<comment type="similarity">
    <text evidence="2 8">Belongs to the DHHC palmitoyltransferase family.</text>
</comment>
<dbReference type="PANTHER" id="PTHR22883">
    <property type="entry name" value="ZINC FINGER DHHC DOMAIN CONTAINING PROTEIN"/>
    <property type="match status" value="1"/>
</dbReference>
<comment type="caution">
    <text evidence="10">The sequence shown here is derived from an EMBL/GenBank/DDBJ whole genome shotgun (WGS) entry which is preliminary data.</text>
</comment>
<feature type="transmembrane region" description="Helical" evidence="8">
    <location>
        <begin position="50"/>
        <end position="67"/>
    </location>
</feature>
<dbReference type="AlphaFoldDB" id="A0A0K9NIE7"/>
<keyword evidence="11" id="KW-1185">Reference proteome</keyword>
<dbReference type="Proteomes" id="UP000036987">
    <property type="component" value="Unassembled WGS sequence"/>
</dbReference>
<gene>
    <name evidence="10" type="ORF">ZOSMA_96G00740</name>
</gene>
<evidence type="ECO:0000256" key="6">
    <source>
        <dbReference type="ARBA" id="ARBA00023136"/>
    </source>
</evidence>
<dbReference type="PROSITE" id="PS50216">
    <property type="entry name" value="DHHC"/>
    <property type="match status" value="1"/>
</dbReference>
<evidence type="ECO:0000256" key="8">
    <source>
        <dbReference type="RuleBase" id="RU079119"/>
    </source>
</evidence>
<evidence type="ECO:0000256" key="1">
    <source>
        <dbReference type="ARBA" id="ARBA00004141"/>
    </source>
</evidence>
<dbReference type="EC" id="2.3.1.225" evidence="8"/>
<proteinExistence type="inferred from homology"/>
<evidence type="ECO:0000313" key="10">
    <source>
        <dbReference type="EMBL" id="KMZ56398.1"/>
    </source>
</evidence>
<keyword evidence="7 8" id="KW-0012">Acyltransferase</keyword>
<evidence type="ECO:0000256" key="5">
    <source>
        <dbReference type="ARBA" id="ARBA00022989"/>
    </source>
</evidence>
<name>A0A0K9NIE7_ZOSMR</name>
<comment type="domain">
    <text evidence="8">The DHHC domain is required for palmitoyltransferase activity.</text>
</comment>
<accession>A0A0K9NIE7</accession>
<evidence type="ECO:0000256" key="2">
    <source>
        <dbReference type="ARBA" id="ARBA00008574"/>
    </source>
</evidence>
<reference evidence="11" key="1">
    <citation type="journal article" date="2016" name="Nature">
        <title>The genome of the seagrass Zostera marina reveals angiosperm adaptation to the sea.</title>
        <authorList>
            <person name="Olsen J.L."/>
            <person name="Rouze P."/>
            <person name="Verhelst B."/>
            <person name="Lin Y.-C."/>
            <person name="Bayer T."/>
            <person name="Collen J."/>
            <person name="Dattolo E."/>
            <person name="De Paoli E."/>
            <person name="Dittami S."/>
            <person name="Maumus F."/>
            <person name="Michel G."/>
            <person name="Kersting A."/>
            <person name="Lauritano C."/>
            <person name="Lohaus R."/>
            <person name="Toepel M."/>
            <person name="Tonon T."/>
            <person name="Vanneste K."/>
            <person name="Amirebrahimi M."/>
            <person name="Brakel J."/>
            <person name="Bostroem C."/>
            <person name="Chovatia M."/>
            <person name="Grimwood J."/>
            <person name="Jenkins J.W."/>
            <person name="Jueterbock A."/>
            <person name="Mraz A."/>
            <person name="Stam W.T."/>
            <person name="Tice H."/>
            <person name="Bornberg-Bauer E."/>
            <person name="Green P.J."/>
            <person name="Pearson G.A."/>
            <person name="Procaccini G."/>
            <person name="Duarte C.M."/>
            <person name="Schmutz J."/>
            <person name="Reusch T.B.H."/>
            <person name="Van de Peer Y."/>
        </authorList>
    </citation>
    <scope>NUCLEOTIDE SEQUENCE [LARGE SCALE GENOMIC DNA]</scope>
    <source>
        <strain evidence="11">cv. Finnish</strain>
    </source>
</reference>
<evidence type="ECO:0000313" key="11">
    <source>
        <dbReference type="Proteomes" id="UP000036987"/>
    </source>
</evidence>
<organism evidence="10 11">
    <name type="scientific">Zostera marina</name>
    <name type="common">Eelgrass</name>
    <dbReference type="NCBI Taxonomy" id="29655"/>
    <lineage>
        <taxon>Eukaryota</taxon>
        <taxon>Viridiplantae</taxon>
        <taxon>Streptophyta</taxon>
        <taxon>Embryophyta</taxon>
        <taxon>Tracheophyta</taxon>
        <taxon>Spermatophyta</taxon>
        <taxon>Magnoliopsida</taxon>
        <taxon>Liliopsida</taxon>
        <taxon>Zosteraceae</taxon>
        <taxon>Zostera</taxon>
    </lineage>
</organism>
<dbReference type="OrthoDB" id="4096362at2759"/>
<feature type="transmembrane region" description="Helical" evidence="8">
    <location>
        <begin position="12"/>
        <end position="38"/>
    </location>
</feature>
<feature type="domain" description="Palmitoyltransferase DHHC" evidence="9">
    <location>
        <begin position="92"/>
        <end position="132"/>
    </location>
</feature>
<dbReference type="GO" id="GO:0019706">
    <property type="term" value="F:protein-cysteine S-palmitoyltransferase activity"/>
    <property type="evidence" value="ECO:0007669"/>
    <property type="project" value="UniProtKB-EC"/>
</dbReference>
<comment type="subcellular location">
    <subcellularLocation>
        <location evidence="1">Membrane</location>
        <topology evidence="1">Multi-pass membrane protein</topology>
    </subcellularLocation>
</comment>
<dbReference type="InterPro" id="IPR001594">
    <property type="entry name" value="Palmitoyltrfase_DHHC"/>
</dbReference>
<evidence type="ECO:0000256" key="4">
    <source>
        <dbReference type="ARBA" id="ARBA00022692"/>
    </source>
</evidence>
<dbReference type="PANTHER" id="PTHR22883:SF443">
    <property type="entry name" value="S-ACYLTRANSFERASE"/>
    <property type="match status" value="1"/>
</dbReference>
<evidence type="ECO:0000256" key="7">
    <source>
        <dbReference type="ARBA" id="ARBA00023315"/>
    </source>
</evidence>
<protein>
    <recommendedName>
        <fullName evidence="8">S-acyltransferase</fullName>
        <ecNumber evidence="8">2.3.1.225</ecNumber>
    </recommendedName>
    <alternativeName>
        <fullName evidence="8">Palmitoyltransferase</fullName>
    </alternativeName>
</protein>